<protein>
    <recommendedName>
        <fullName evidence="3">Glycosyl transferase family 1</fullName>
    </recommendedName>
</protein>
<proteinExistence type="predicted"/>
<dbReference type="PANTHER" id="PTHR48050:SF13">
    <property type="entry name" value="STEROL 3-BETA-GLUCOSYLTRANSFERASE UGT80A2"/>
    <property type="match status" value="1"/>
</dbReference>
<evidence type="ECO:0000313" key="2">
    <source>
        <dbReference type="Proteomes" id="UP000271624"/>
    </source>
</evidence>
<gene>
    <name evidence="1" type="ORF">DSM106972_072620</name>
</gene>
<dbReference type="Proteomes" id="UP000271624">
    <property type="component" value="Unassembled WGS sequence"/>
</dbReference>
<dbReference type="InterPro" id="IPR050426">
    <property type="entry name" value="Glycosyltransferase_28"/>
</dbReference>
<dbReference type="InterPro" id="IPR002213">
    <property type="entry name" value="UDP_glucos_trans"/>
</dbReference>
<organism evidence="1 2">
    <name type="scientific">Dulcicalothrix desertica PCC 7102</name>
    <dbReference type="NCBI Taxonomy" id="232991"/>
    <lineage>
        <taxon>Bacteria</taxon>
        <taxon>Bacillati</taxon>
        <taxon>Cyanobacteriota</taxon>
        <taxon>Cyanophyceae</taxon>
        <taxon>Nostocales</taxon>
        <taxon>Calotrichaceae</taxon>
        <taxon>Dulcicalothrix</taxon>
    </lineage>
</organism>
<dbReference type="CDD" id="cd03784">
    <property type="entry name" value="GT1_Gtf-like"/>
    <property type="match status" value="1"/>
</dbReference>
<evidence type="ECO:0000313" key="1">
    <source>
        <dbReference type="EMBL" id="RUT00853.1"/>
    </source>
</evidence>
<dbReference type="Pfam" id="PF00201">
    <property type="entry name" value="UDPGT"/>
    <property type="match status" value="1"/>
</dbReference>
<comment type="caution">
    <text evidence="1">The sequence shown here is derived from an EMBL/GenBank/DDBJ whole genome shotgun (WGS) entry which is preliminary data.</text>
</comment>
<dbReference type="RefSeq" id="WP_127085373.1">
    <property type="nucleotide sequence ID" value="NZ_RSCL01000022.1"/>
</dbReference>
<accession>A0A3S1AHX4</accession>
<evidence type="ECO:0008006" key="3">
    <source>
        <dbReference type="Google" id="ProtNLM"/>
    </source>
</evidence>
<dbReference type="PANTHER" id="PTHR48050">
    <property type="entry name" value="STEROL 3-BETA-GLUCOSYLTRANSFERASE"/>
    <property type="match status" value="1"/>
</dbReference>
<sequence length="250" mass="27946">MAYSLFNFAAKPVWQVIYKYRKQWNLSIYKQTNDIFSKRAIITRHIKEFEFPRQFPPYFHFTGPFHNSIERQPIEFPFGKLNGKPLTYASMGTLQNRLNDVFYTIAEACIDIDAQLVISLGGGQAPETFSNLPGNPLVVKYAPQLELLQKASLNITHAGLNTTLESLSYGVPMVAIPITDDQPGVAARIKWTGAGEIIPLSRLNVTTLKEAIQRVLTQNEYKQNAVKLQKAISCTGGVTQAADIIEKLIG</sequence>
<dbReference type="EMBL" id="RSCL01000022">
    <property type="protein sequence ID" value="RUT00853.1"/>
    <property type="molecule type" value="Genomic_DNA"/>
</dbReference>
<dbReference type="SUPFAM" id="SSF53756">
    <property type="entry name" value="UDP-Glycosyltransferase/glycogen phosphorylase"/>
    <property type="match status" value="1"/>
</dbReference>
<dbReference type="OrthoDB" id="9805366at2"/>
<dbReference type="AlphaFoldDB" id="A0A3S1AHX4"/>
<keyword evidence="2" id="KW-1185">Reference proteome</keyword>
<dbReference type="GO" id="GO:0016758">
    <property type="term" value="F:hexosyltransferase activity"/>
    <property type="evidence" value="ECO:0007669"/>
    <property type="project" value="UniProtKB-ARBA"/>
</dbReference>
<dbReference type="GO" id="GO:0008194">
    <property type="term" value="F:UDP-glycosyltransferase activity"/>
    <property type="evidence" value="ECO:0007669"/>
    <property type="project" value="InterPro"/>
</dbReference>
<dbReference type="Gene3D" id="3.40.50.2000">
    <property type="entry name" value="Glycogen Phosphorylase B"/>
    <property type="match status" value="2"/>
</dbReference>
<name>A0A3S1AHX4_9CYAN</name>
<reference evidence="1" key="1">
    <citation type="submission" date="2018-12" db="EMBL/GenBank/DDBJ databases">
        <authorList>
            <person name="Will S."/>
            <person name="Neumann-Schaal M."/>
            <person name="Henke P."/>
        </authorList>
    </citation>
    <scope>NUCLEOTIDE SEQUENCE</scope>
    <source>
        <strain evidence="1">PCC 7102</strain>
    </source>
</reference>
<dbReference type="GO" id="GO:0017000">
    <property type="term" value="P:antibiotic biosynthetic process"/>
    <property type="evidence" value="ECO:0007669"/>
    <property type="project" value="UniProtKB-ARBA"/>
</dbReference>
<reference evidence="1" key="2">
    <citation type="journal article" date="2019" name="Genome Biol. Evol.">
        <title>Day and night: Metabolic profiles and evolutionary relationships of six axenic non-marine cyanobacteria.</title>
        <authorList>
            <person name="Will S.E."/>
            <person name="Henke P."/>
            <person name="Boedeker C."/>
            <person name="Huang S."/>
            <person name="Brinkmann H."/>
            <person name="Rohde M."/>
            <person name="Jarek M."/>
            <person name="Friedl T."/>
            <person name="Seufert S."/>
            <person name="Schumacher M."/>
            <person name="Overmann J."/>
            <person name="Neumann-Schaal M."/>
            <person name="Petersen J."/>
        </authorList>
    </citation>
    <scope>NUCLEOTIDE SEQUENCE [LARGE SCALE GENOMIC DNA]</scope>
    <source>
        <strain evidence="1">PCC 7102</strain>
    </source>
</reference>
<dbReference type="FunFam" id="3.40.50.2000:FF:000072">
    <property type="entry name" value="Glycosyl transferase"/>
    <property type="match status" value="1"/>
</dbReference>